<keyword evidence="7 10" id="KW-0560">Oxidoreductase</keyword>
<dbReference type="OrthoDB" id="6530772at2"/>
<dbReference type="Gene3D" id="1.10.1040.10">
    <property type="entry name" value="N-(1-d-carboxylethyl)-l-norvaline Dehydrogenase, domain 2"/>
    <property type="match status" value="1"/>
</dbReference>
<dbReference type="InterPro" id="IPR050838">
    <property type="entry name" value="Ketopantoate_reductase"/>
</dbReference>
<name>A0A2U2MWM2_9GAMM</name>
<evidence type="ECO:0000256" key="10">
    <source>
        <dbReference type="RuleBase" id="RU362068"/>
    </source>
</evidence>
<dbReference type="GO" id="GO:0008677">
    <property type="term" value="F:2-dehydropantoate 2-reductase activity"/>
    <property type="evidence" value="ECO:0007669"/>
    <property type="project" value="UniProtKB-EC"/>
</dbReference>
<reference evidence="13 14" key="1">
    <citation type="submission" date="2018-05" db="EMBL/GenBank/DDBJ databases">
        <title>Spiribacter halobius sp. nov., a moderately halophilic bacterium isolated from marine solar saltern.</title>
        <authorList>
            <person name="Zheng W.-S."/>
            <person name="Lu D.-C."/>
            <person name="Du Z.-J."/>
        </authorList>
    </citation>
    <scope>NUCLEOTIDE SEQUENCE [LARGE SCALE GENOMIC DNA]</scope>
    <source>
        <strain evidence="13 14">E85</strain>
    </source>
</reference>
<keyword evidence="14" id="KW-1185">Reference proteome</keyword>
<sequence length="300" mass="31154">MAAPRIAILGAGSLGLLFGASLAASGQSVHLLRRPGHRPTEERIRLERGGERRELSLPASGIDSPPPDLSHVILCTKAHDAAPAIRQLAPALPPGAAVLTLQNGLGSQDAVAAALPGHPVSAGCTTEGAWRRDARTVVHAGIGVTRIGPLQGDDVDWCQRLGPAGLGCEPVPDIRRWLVDKLRVNALLNPLTVLHDCRNGGVLEIPGARAALESLGAEADAVLAAAGYRFAEGAAARTAAVARATADNVSSMLQDYRAGRRLELDAITGAILTLGARHGIATPEHQRIYDTLRGLAAVGR</sequence>
<evidence type="ECO:0000256" key="4">
    <source>
        <dbReference type="ARBA" id="ARBA00019465"/>
    </source>
</evidence>
<organism evidence="13 14">
    <name type="scientific">Sediminicurvatus halobius</name>
    <dbReference type="NCBI Taxonomy" id="2182432"/>
    <lineage>
        <taxon>Bacteria</taxon>
        <taxon>Pseudomonadati</taxon>
        <taxon>Pseudomonadota</taxon>
        <taxon>Gammaproteobacteria</taxon>
        <taxon>Chromatiales</taxon>
        <taxon>Ectothiorhodospiraceae</taxon>
        <taxon>Sediminicurvatus</taxon>
    </lineage>
</organism>
<dbReference type="EC" id="1.1.1.169" evidence="3 10"/>
<dbReference type="InterPro" id="IPR013328">
    <property type="entry name" value="6PGD_dom2"/>
</dbReference>
<feature type="domain" description="Ketopantoate reductase C-terminal" evidence="12">
    <location>
        <begin position="173"/>
        <end position="295"/>
    </location>
</feature>
<dbReference type="GO" id="GO:0050661">
    <property type="term" value="F:NADP binding"/>
    <property type="evidence" value="ECO:0007669"/>
    <property type="project" value="TreeGrafter"/>
</dbReference>
<feature type="domain" description="Ketopantoate reductase N-terminal" evidence="11">
    <location>
        <begin position="6"/>
        <end position="151"/>
    </location>
</feature>
<comment type="caution">
    <text evidence="13">The sequence shown here is derived from an EMBL/GenBank/DDBJ whole genome shotgun (WGS) entry which is preliminary data.</text>
</comment>
<keyword evidence="5 10" id="KW-0566">Pantothenate biosynthesis</keyword>
<dbReference type="InterPro" id="IPR003710">
    <property type="entry name" value="ApbA"/>
</dbReference>
<evidence type="ECO:0000256" key="5">
    <source>
        <dbReference type="ARBA" id="ARBA00022655"/>
    </source>
</evidence>
<comment type="catalytic activity">
    <reaction evidence="9 10">
        <text>(R)-pantoate + NADP(+) = 2-dehydropantoate + NADPH + H(+)</text>
        <dbReference type="Rhea" id="RHEA:16233"/>
        <dbReference type="ChEBI" id="CHEBI:11561"/>
        <dbReference type="ChEBI" id="CHEBI:15378"/>
        <dbReference type="ChEBI" id="CHEBI:15980"/>
        <dbReference type="ChEBI" id="CHEBI:57783"/>
        <dbReference type="ChEBI" id="CHEBI:58349"/>
        <dbReference type="EC" id="1.1.1.169"/>
    </reaction>
</comment>
<comment type="function">
    <text evidence="10">Catalyzes the NADPH-dependent reduction of ketopantoate into pantoic acid.</text>
</comment>
<evidence type="ECO:0000256" key="9">
    <source>
        <dbReference type="ARBA" id="ARBA00048793"/>
    </source>
</evidence>
<dbReference type="InterPro" id="IPR036291">
    <property type="entry name" value="NAD(P)-bd_dom_sf"/>
</dbReference>
<evidence type="ECO:0000256" key="1">
    <source>
        <dbReference type="ARBA" id="ARBA00004994"/>
    </source>
</evidence>
<dbReference type="PANTHER" id="PTHR43765">
    <property type="entry name" value="2-DEHYDROPANTOATE 2-REDUCTASE-RELATED"/>
    <property type="match status" value="1"/>
</dbReference>
<dbReference type="AlphaFoldDB" id="A0A2U2MWM2"/>
<evidence type="ECO:0000256" key="3">
    <source>
        <dbReference type="ARBA" id="ARBA00013014"/>
    </source>
</evidence>
<dbReference type="Proteomes" id="UP000245474">
    <property type="component" value="Unassembled WGS sequence"/>
</dbReference>
<evidence type="ECO:0000259" key="11">
    <source>
        <dbReference type="Pfam" id="PF02558"/>
    </source>
</evidence>
<dbReference type="InterPro" id="IPR013752">
    <property type="entry name" value="KPA_reductase"/>
</dbReference>
<keyword evidence="6 10" id="KW-0521">NADP</keyword>
<dbReference type="RefSeq" id="WP_109680109.1">
    <property type="nucleotide sequence ID" value="NZ_CP086615.1"/>
</dbReference>
<dbReference type="InterPro" id="IPR008927">
    <property type="entry name" value="6-PGluconate_DH-like_C_sf"/>
</dbReference>
<evidence type="ECO:0000313" key="14">
    <source>
        <dbReference type="Proteomes" id="UP000245474"/>
    </source>
</evidence>
<evidence type="ECO:0000256" key="2">
    <source>
        <dbReference type="ARBA" id="ARBA00007870"/>
    </source>
</evidence>
<dbReference type="PANTHER" id="PTHR43765:SF2">
    <property type="entry name" value="2-DEHYDROPANTOATE 2-REDUCTASE"/>
    <property type="match status" value="1"/>
</dbReference>
<dbReference type="Gene3D" id="3.40.50.720">
    <property type="entry name" value="NAD(P)-binding Rossmann-like Domain"/>
    <property type="match status" value="1"/>
</dbReference>
<dbReference type="InterPro" id="IPR013332">
    <property type="entry name" value="KPR_N"/>
</dbReference>
<proteinExistence type="inferred from homology"/>
<comment type="pathway">
    <text evidence="1 10">Cofactor biosynthesis; (R)-pantothenate biosynthesis; (R)-pantoate from 3-methyl-2-oxobutanoate: step 2/2.</text>
</comment>
<dbReference type="GO" id="GO:0005737">
    <property type="term" value="C:cytoplasm"/>
    <property type="evidence" value="ECO:0007669"/>
    <property type="project" value="TreeGrafter"/>
</dbReference>
<dbReference type="UniPathway" id="UPA00028">
    <property type="reaction ID" value="UER00004"/>
</dbReference>
<dbReference type="Pfam" id="PF08546">
    <property type="entry name" value="ApbA_C"/>
    <property type="match status" value="1"/>
</dbReference>
<evidence type="ECO:0000259" key="12">
    <source>
        <dbReference type="Pfam" id="PF08546"/>
    </source>
</evidence>
<dbReference type="NCBIfam" id="TIGR00745">
    <property type="entry name" value="apbA_panE"/>
    <property type="match status" value="1"/>
</dbReference>
<gene>
    <name evidence="13" type="ORF">DEM34_17440</name>
</gene>
<dbReference type="EMBL" id="QFFI01000042">
    <property type="protein sequence ID" value="PWG61255.1"/>
    <property type="molecule type" value="Genomic_DNA"/>
</dbReference>
<accession>A0A2U2MWM2</accession>
<dbReference type="GO" id="GO:0015940">
    <property type="term" value="P:pantothenate biosynthetic process"/>
    <property type="evidence" value="ECO:0007669"/>
    <property type="project" value="UniProtKB-UniPathway"/>
</dbReference>
<dbReference type="SUPFAM" id="SSF51735">
    <property type="entry name" value="NAD(P)-binding Rossmann-fold domains"/>
    <property type="match status" value="1"/>
</dbReference>
<evidence type="ECO:0000256" key="7">
    <source>
        <dbReference type="ARBA" id="ARBA00023002"/>
    </source>
</evidence>
<protein>
    <recommendedName>
        <fullName evidence="4 10">2-dehydropantoate 2-reductase</fullName>
        <ecNumber evidence="3 10">1.1.1.169</ecNumber>
    </recommendedName>
    <alternativeName>
        <fullName evidence="8 10">Ketopantoate reductase</fullName>
    </alternativeName>
</protein>
<dbReference type="Pfam" id="PF02558">
    <property type="entry name" value="ApbA"/>
    <property type="match status" value="1"/>
</dbReference>
<evidence type="ECO:0000313" key="13">
    <source>
        <dbReference type="EMBL" id="PWG61255.1"/>
    </source>
</evidence>
<evidence type="ECO:0000256" key="6">
    <source>
        <dbReference type="ARBA" id="ARBA00022857"/>
    </source>
</evidence>
<evidence type="ECO:0000256" key="8">
    <source>
        <dbReference type="ARBA" id="ARBA00032024"/>
    </source>
</evidence>
<dbReference type="SUPFAM" id="SSF48179">
    <property type="entry name" value="6-phosphogluconate dehydrogenase C-terminal domain-like"/>
    <property type="match status" value="1"/>
</dbReference>
<comment type="similarity">
    <text evidence="2 10">Belongs to the ketopantoate reductase family.</text>
</comment>